<dbReference type="InterPro" id="IPR052527">
    <property type="entry name" value="Metal_cation-efflux_comp"/>
</dbReference>
<dbReference type="Gene3D" id="1.20.120.1630">
    <property type="match status" value="1"/>
</dbReference>
<feature type="transmembrane region" description="Helical" evidence="5">
    <location>
        <begin position="34"/>
        <end position="52"/>
    </location>
</feature>
<evidence type="ECO:0000313" key="7">
    <source>
        <dbReference type="Proteomes" id="UP000235116"/>
    </source>
</evidence>
<dbReference type="RefSeq" id="WP_101895069.1">
    <property type="nucleotide sequence ID" value="NZ_CP022684.1"/>
</dbReference>
<reference evidence="7" key="1">
    <citation type="submission" date="2017-08" db="EMBL/GenBank/DDBJ databases">
        <title>Direct submision.</title>
        <authorList>
            <person name="Kim S.-J."/>
            <person name="Rhee S.-K."/>
        </authorList>
    </citation>
    <scope>NUCLEOTIDE SEQUENCE [LARGE SCALE GENOMIC DNA]</scope>
    <source>
        <strain evidence="7">GI5</strain>
    </source>
</reference>
<comment type="subcellular location">
    <subcellularLocation>
        <location evidence="1">Membrane</location>
        <topology evidence="1">Multi-pass membrane protein</topology>
    </subcellularLocation>
</comment>
<keyword evidence="7" id="KW-1185">Reference proteome</keyword>
<evidence type="ECO:0008006" key="8">
    <source>
        <dbReference type="Google" id="ProtNLM"/>
    </source>
</evidence>
<dbReference type="PANTHER" id="PTHR43847">
    <property type="entry name" value="BLL3993 PROTEIN"/>
    <property type="match status" value="1"/>
</dbReference>
<feature type="transmembrane region" description="Helical" evidence="5">
    <location>
        <begin position="9"/>
        <end position="28"/>
    </location>
</feature>
<evidence type="ECO:0000256" key="5">
    <source>
        <dbReference type="SAM" id="Phobius"/>
    </source>
</evidence>
<accession>A0A2K9LS85</accession>
<dbReference type="GO" id="GO:0004671">
    <property type="term" value="F:protein C-terminal S-isoprenylcysteine carboxyl O-methyltransferase activity"/>
    <property type="evidence" value="ECO:0007669"/>
    <property type="project" value="InterPro"/>
</dbReference>
<dbReference type="PANTHER" id="PTHR43847:SF1">
    <property type="entry name" value="BLL3993 PROTEIN"/>
    <property type="match status" value="1"/>
</dbReference>
<evidence type="ECO:0000256" key="3">
    <source>
        <dbReference type="ARBA" id="ARBA00022989"/>
    </source>
</evidence>
<proteinExistence type="predicted"/>
<evidence type="ECO:0000256" key="2">
    <source>
        <dbReference type="ARBA" id="ARBA00022692"/>
    </source>
</evidence>
<sequence length="215" mass="24350">MNNFRNQVPLYTMLSAIVLFTHFATLKLQHWNGTMWAIGMVAGLGYIVWLISEANVSVTEQSKGETQKDRGTCELYVFGRFLTVFSAIILTTQWQQFSVTMLIGLALFAGGIAFRLNAIDTLGKFYSHRVRLIDEHTVIDTGPYQWVRHPAYTGMLVSHFGFVLVFFNIYAFLALALVLLPAIVQRIKVEEVALLELPGYANYAESHKRLIPGIW</sequence>
<dbReference type="EMBL" id="CP022684">
    <property type="protein sequence ID" value="AUM13694.1"/>
    <property type="molecule type" value="Genomic_DNA"/>
</dbReference>
<dbReference type="InterPro" id="IPR007269">
    <property type="entry name" value="ICMT_MeTrfase"/>
</dbReference>
<gene>
    <name evidence="6" type="ORF">Kalk_15250</name>
</gene>
<dbReference type="KEGG" id="kak:Kalk_15250"/>
<name>A0A2K9LS85_9GAMM</name>
<feature type="transmembrane region" description="Helical" evidence="5">
    <location>
        <begin position="97"/>
        <end position="116"/>
    </location>
</feature>
<keyword evidence="4 5" id="KW-0472">Membrane</keyword>
<feature type="transmembrane region" description="Helical" evidence="5">
    <location>
        <begin position="73"/>
        <end position="91"/>
    </location>
</feature>
<keyword evidence="2 5" id="KW-0812">Transmembrane</keyword>
<dbReference type="AlphaFoldDB" id="A0A2K9LS85"/>
<feature type="transmembrane region" description="Helical" evidence="5">
    <location>
        <begin position="160"/>
        <end position="184"/>
    </location>
</feature>
<organism evidence="6 7">
    <name type="scientific">Ketobacter alkanivorans</name>
    <dbReference type="NCBI Taxonomy" id="1917421"/>
    <lineage>
        <taxon>Bacteria</taxon>
        <taxon>Pseudomonadati</taxon>
        <taxon>Pseudomonadota</taxon>
        <taxon>Gammaproteobacteria</taxon>
        <taxon>Pseudomonadales</taxon>
        <taxon>Ketobacteraceae</taxon>
        <taxon>Ketobacter</taxon>
    </lineage>
</organism>
<evidence type="ECO:0000256" key="1">
    <source>
        <dbReference type="ARBA" id="ARBA00004141"/>
    </source>
</evidence>
<keyword evidence="3 5" id="KW-1133">Transmembrane helix</keyword>
<dbReference type="GO" id="GO:0016020">
    <property type="term" value="C:membrane"/>
    <property type="evidence" value="ECO:0007669"/>
    <property type="project" value="UniProtKB-SubCell"/>
</dbReference>
<evidence type="ECO:0000313" key="6">
    <source>
        <dbReference type="EMBL" id="AUM13694.1"/>
    </source>
</evidence>
<dbReference type="Pfam" id="PF04140">
    <property type="entry name" value="ICMT"/>
    <property type="match status" value="1"/>
</dbReference>
<evidence type="ECO:0000256" key="4">
    <source>
        <dbReference type="ARBA" id="ARBA00023136"/>
    </source>
</evidence>
<dbReference type="Proteomes" id="UP000235116">
    <property type="component" value="Chromosome"/>
</dbReference>
<dbReference type="OrthoDB" id="9789029at2"/>
<protein>
    <recommendedName>
        <fullName evidence="8">Steroid 5-alpha reductase C-terminal domain-containing protein</fullName>
    </recommendedName>
</protein>